<gene>
    <name evidence="1" type="ORF">PVAP13_5KG617907</name>
</gene>
<evidence type="ECO:0000313" key="2">
    <source>
        <dbReference type="Proteomes" id="UP000823388"/>
    </source>
</evidence>
<accession>A0A8T0SXJ2</accession>
<dbReference type="AlphaFoldDB" id="A0A8T0SXJ2"/>
<evidence type="ECO:0000313" key="1">
    <source>
        <dbReference type="EMBL" id="KAG2601775.1"/>
    </source>
</evidence>
<organism evidence="1 2">
    <name type="scientific">Panicum virgatum</name>
    <name type="common">Blackwell switchgrass</name>
    <dbReference type="NCBI Taxonomy" id="38727"/>
    <lineage>
        <taxon>Eukaryota</taxon>
        <taxon>Viridiplantae</taxon>
        <taxon>Streptophyta</taxon>
        <taxon>Embryophyta</taxon>
        <taxon>Tracheophyta</taxon>
        <taxon>Spermatophyta</taxon>
        <taxon>Magnoliopsida</taxon>
        <taxon>Liliopsida</taxon>
        <taxon>Poales</taxon>
        <taxon>Poaceae</taxon>
        <taxon>PACMAD clade</taxon>
        <taxon>Panicoideae</taxon>
        <taxon>Panicodae</taxon>
        <taxon>Paniceae</taxon>
        <taxon>Panicinae</taxon>
        <taxon>Panicum</taxon>
        <taxon>Panicum sect. Hiantes</taxon>
    </lineage>
</organism>
<proteinExistence type="predicted"/>
<reference evidence="1" key="1">
    <citation type="submission" date="2020-05" db="EMBL/GenBank/DDBJ databases">
        <title>WGS assembly of Panicum virgatum.</title>
        <authorList>
            <person name="Lovell J.T."/>
            <person name="Jenkins J."/>
            <person name="Shu S."/>
            <person name="Juenger T.E."/>
            <person name="Schmutz J."/>
        </authorList>
    </citation>
    <scope>NUCLEOTIDE SEQUENCE</scope>
    <source>
        <strain evidence="1">AP13</strain>
    </source>
</reference>
<dbReference type="Proteomes" id="UP000823388">
    <property type="component" value="Chromosome 5K"/>
</dbReference>
<protein>
    <submittedName>
        <fullName evidence="1">Uncharacterized protein</fullName>
    </submittedName>
</protein>
<comment type="caution">
    <text evidence="1">The sequence shown here is derived from an EMBL/GenBank/DDBJ whole genome shotgun (WGS) entry which is preliminary data.</text>
</comment>
<name>A0A8T0SXJ2_PANVG</name>
<keyword evidence="2" id="KW-1185">Reference proteome</keyword>
<dbReference type="EMBL" id="CM029045">
    <property type="protein sequence ID" value="KAG2601775.1"/>
    <property type="molecule type" value="Genomic_DNA"/>
</dbReference>
<sequence>MRRCPLPDGPSFSAATGSYARFSHAAITDDHAVLIYLHPATIVVCIMCWSPGRPWPLVELIDRQCPVFPTARDASTTMMLAMSTCLETVLLDRVKKRIVCQEYWAANSAEWVGWSDFHLRLAVLVTRTSLLRASSSTLVEERARGEKRNLCREYINVHHPVRNFKLIRRGPAHVGEGLKILN</sequence>